<evidence type="ECO:0000313" key="2">
    <source>
        <dbReference type="EMBL" id="KAJ6238161.1"/>
    </source>
</evidence>
<organism evidence="2 3">
    <name type="scientific">Anaeramoeba flamelloides</name>
    <dbReference type="NCBI Taxonomy" id="1746091"/>
    <lineage>
        <taxon>Eukaryota</taxon>
        <taxon>Metamonada</taxon>
        <taxon>Anaeramoebidae</taxon>
        <taxon>Anaeramoeba</taxon>
    </lineage>
</organism>
<reference evidence="2" key="1">
    <citation type="submission" date="2022-08" db="EMBL/GenBank/DDBJ databases">
        <title>Novel sulfate-reducing endosymbionts in the free-living metamonad Anaeramoeba.</title>
        <authorList>
            <person name="Jerlstrom-Hultqvist J."/>
            <person name="Cepicka I."/>
            <person name="Gallot-Lavallee L."/>
            <person name="Salas-Leiva D."/>
            <person name="Curtis B.A."/>
            <person name="Zahonova K."/>
            <person name="Pipaliya S."/>
            <person name="Dacks J."/>
            <person name="Roger A.J."/>
        </authorList>
    </citation>
    <scope>NUCLEOTIDE SEQUENCE</scope>
    <source>
        <strain evidence="2">Schooner1</strain>
    </source>
</reference>
<protein>
    <submittedName>
        <fullName evidence="2">Uncharacterized protein</fullName>
    </submittedName>
</protein>
<accession>A0ABQ8XZY0</accession>
<keyword evidence="3" id="KW-1185">Reference proteome</keyword>
<gene>
    <name evidence="2" type="ORF">M0813_26128</name>
</gene>
<feature type="compositionally biased region" description="Basic and acidic residues" evidence="1">
    <location>
        <begin position="189"/>
        <end position="204"/>
    </location>
</feature>
<dbReference type="Proteomes" id="UP001150062">
    <property type="component" value="Unassembled WGS sequence"/>
</dbReference>
<name>A0ABQ8XZY0_9EUKA</name>
<proteinExistence type="predicted"/>
<sequence length="319" mass="38013">MSSLQLSLELTEQRSEEELKKTFHKIKNFNLRLLAMMKLRPNSFEGIKQRHFQKEWLRSFKKQRIQTNDVGIPQKVKIERECISDLAILVGRTQRTIERGLTLFFKRTFNFDNILPYSKDWFVFGVPKIPRKKRVRRKLPIKIASIPTFVKKDKNRKKRNAKTNPSNRKRNRESPTSLTQKQLKHITPKPKDETRKQKEKKIVHETARSPRLIHSPVEENLIVSNSFDILSPQFLPEQLCELVQEQQASTHLNEPIIKQRRLLVTQQKQDQFPESLIMESLCNHQNWNEEFIPNNFFQGYNEYEDEVWVSDLQSFSIFD</sequence>
<evidence type="ECO:0000313" key="3">
    <source>
        <dbReference type="Proteomes" id="UP001150062"/>
    </source>
</evidence>
<evidence type="ECO:0000256" key="1">
    <source>
        <dbReference type="SAM" id="MobiDB-lite"/>
    </source>
</evidence>
<feature type="region of interest" description="Disordered" evidence="1">
    <location>
        <begin position="150"/>
        <end position="204"/>
    </location>
</feature>
<dbReference type="EMBL" id="JAOAOG010000233">
    <property type="protein sequence ID" value="KAJ6238161.1"/>
    <property type="molecule type" value="Genomic_DNA"/>
</dbReference>
<feature type="compositionally biased region" description="Basic residues" evidence="1">
    <location>
        <begin position="153"/>
        <end position="171"/>
    </location>
</feature>
<comment type="caution">
    <text evidence="2">The sequence shown here is derived from an EMBL/GenBank/DDBJ whole genome shotgun (WGS) entry which is preliminary data.</text>
</comment>